<dbReference type="PANTHER" id="PTHR43471:SF3">
    <property type="entry name" value="ABC TRANSPORTER PERMEASE PROTEIN NATB"/>
    <property type="match status" value="1"/>
</dbReference>
<feature type="transmembrane region" description="Helical" evidence="5">
    <location>
        <begin position="20"/>
        <end position="41"/>
    </location>
</feature>
<dbReference type="GO" id="GO:0016020">
    <property type="term" value="C:membrane"/>
    <property type="evidence" value="ECO:0007669"/>
    <property type="project" value="UniProtKB-SubCell"/>
</dbReference>
<dbReference type="RefSeq" id="WP_206575668.1">
    <property type="nucleotide sequence ID" value="NZ_JAFKCV010000020.1"/>
</dbReference>
<dbReference type="Pfam" id="PF12698">
    <property type="entry name" value="ABC2_membrane_3"/>
    <property type="match status" value="1"/>
</dbReference>
<evidence type="ECO:0000256" key="5">
    <source>
        <dbReference type="SAM" id="Phobius"/>
    </source>
</evidence>
<feature type="transmembrane region" description="Helical" evidence="5">
    <location>
        <begin position="273"/>
        <end position="303"/>
    </location>
</feature>
<evidence type="ECO:0000256" key="2">
    <source>
        <dbReference type="ARBA" id="ARBA00022692"/>
    </source>
</evidence>
<evidence type="ECO:0000256" key="4">
    <source>
        <dbReference type="ARBA" id="ARBA00023136"/>
    </source>
</evidence>
<evidence type="ECO:0000256" key="1">
    <source>
        <dbReference type="ARBA" id="ARBA00004141"/>
    </source>
</evidence>
<dbReference type="EMBL" id="JAFKCV010000020">
    <property type="protein sequence ID" value="MBN7827555.1"/>
    <property type="molecule type" value="Genomic_DNA"/>
</dbReference>
<keyword evidence="8" id="KW-1185">Reference proteome</keyword>
<accession>A0A939DRP5</accession>
<keyword evidence="4 5" id="KW-0472">Membrane</keyword>
<keyword evidence="2 5" id="KW-0812">Transmembrane</keyword>
<feature type="domain" description="ABC-2 type transporter transmembrane" evidence="6">
    <location>
        <begin position="16"/>
        <end position="382"/>
    </location>
</feature>
<protein>
    <submittedName>
        <fullName evidence="7">ABC transporter permease</fullName>
    </submittedName>
</protein>
<name>A0A939DRP5_9ALTE</name>
<feature type="transmembrane region" description="Helical" evidence="5">
    <location>
        <begin position="315"/>
        <end position="336"/>
    </location>
</feature>
<feature type="transmembrane region" description="Helical" evidence="5">
    <location>
        <begin position="236"/>
        <end position="261"/>
    </location>
</feature>
<evidence type="ECO:0000313" key="8">
    <source>
        <dbReference type="Proteomes" id="UP000664654"/>
    </source>
</evidence>
<feature type="transmembrane region" description="Helical" evidence="5">
    <location>
        <begin position="364"/>
        <end position="389"/>
    </location>
</feature>
<comment type="caution">
    <text evidence="7">The sequence shown here is derived from an EMBL/GenBank/DDBJ whole genome shotgun (WGS) entry which is preliminary data.</text>
</comment>
<reference evidence="7" key="1">
    <citation type="submission" date="2021-03" db="EMBL/GenBank/DDBJ databases">
        <title>novel species isolated from a fishpond in China.</title>
        <authorList>
            <person name="Lu H."/>
            <person name="Cai Z."/>
        </authorList>
    </citation>
    <scope>NUCLEOTIDE SEQUENCE</scope>
    <source>
        <strain evidence="7">JCM 30855</strain>
    </source>
</reference>
<comment type="subcellular location">
    <subcellularLocation>
        <location evidence="1">Membrane</location>
        <topology evidence="1">Multi-pass membrane protein</topology>
    </subcellularLocation>
</comment>
<dbReference type="PANTHER" id="PTHR43471">
    <property type="entry name" value="ABC TRANSPORTER PERMEASE"/>
    <property type="match status" value="1"/>
</dbReference>
<evidence type="ECO:0000259" key="6">
    <source>
        <dbReference type="Pfam" id="PF12698"/>
    </source>
</evidence>
<keyword evidence="3 5" id="KW-1133">Transmembrane helix</keyword>
<gene>
    <name evidence="7" type="ORF">J0A66_20160</name>
</gene>
<organism evidence="7 8">
    <name type="scientific">Bowmanella dokdonensis</name>
    <dbReference type="NCBI Taxonomy" id="751969"/>
    <lineage>
        <taxon>Bacteria</taxon>
        <taxon>Pseudomonadati</taxon>
        <taxon>Pseudomonadota</taxon>
        <taxon>Gammaproteobacteria</taxon>
        <taxon>Alteromonadales</taxon>
        <taxon>Alteromonadaceae</taxon>
        <taxon>Bowmanella</taxon>
    </lineage>
</organism>
<proteinExistence type="predicted"/>
<dbReference type="AlphaFoldDB" id="A0A939DRP5"/>
<evidence type="ECO:0000313" key="7">
    <source>
        <dbReference type="EMBL" id="MBN7827555.1"/>
    </source>
</evidence>
<evidence type="ECO:0000256" key="3">
    <source>
        <dbReference type="ARBA" id="ARBA00022989"/>
    </source>
</evidence>
<dbReference type="InterPro" id="IPR013525">
    <property type="entry name" value="ABC2_TM"/>
</dbReference>
<sequence length="397" mass="43768">MWLVFRKELMELLRDRKTLFFMIAMPILLFPLIFGVIGFFTSKAVEEAESKVLNYALIGAEHAPALSQAMADSDRFSRVELEAGADHAALIRSETLDFILTIPDNFAIPPLEGGQARLVLLLNDAGLNMVHQRVSELVEREIQQKRADAFAHLALDENQQQALLEPIVLEKQDVSDKRENWGEKIGGLVPYLVFILCLQGAMYPATDLGAGEKERGTLETLLISPIERHKLVLGKFMTIALAGVTSALITVTSMAGWGIVLSQGMAIEFVAEFMGAIGLIDFVLMFLMLIPIVAIFASMLLSLSIYARSFKEAQSYMGGVMFVVILPIVLATLPGVDLDSGWAWVPITNVALAIKELIKGTMDYYSLIAIFGSTAVIAGALIAFCVYWFNQEKVLFR</sequence>
<dbReference type="Proteomes" id="UP000664654">
    <property type="component" value="Unassembled WGS sequence"/>
</dbReference>
<dbReference type="GO" id="GO:0140359">
    <property type="term" value="F:ABC-type transporter activity"/>
    <property type="evidence" value="ECO:0007669"/>
    <property type="project" value="InterPro"/>
</dbReference>